<name>A0ABU1ZU58_9CORY</name>
<dbReference type="EMBL" id="JAVDXZ010000001">
    <property type="protein sequence ID" value="MDR7328462.1"/>
    <property type="molecule type" value="Genomic_DNA"/>
</dbReference>
<dbReference type="RefSeq" id="WP_290197274.1">
    <property type="nucleotide sequence ID" value="NZ_CP047654.1"/>
</dbReference>
<evidence type="ECO:0000256" key="3">
    <source>
        <dbReference type="ARBA" id="ARBA00013252"/>
    </source>
</evidence>
<gene>
    <name evidence="6" type="ORF">J2S39_000138</name>
</gene>
<evidence type="ECO:0000256" key="1">
    <source>
        <dbReference type="ARBA" id="ARBA00001554"/>
    </source>
</evidence>
<dbReference type="InterPro" id="IPR001533">
    <property type="entry name" value="Pterin_deHydtase"/>
</dbReference>
<proteinExistence type="inferred from homology"/>
<comment type="similarity">
    <text evidence="2">Belongs to the pterin-4-alpha-carbinolamine dehydratase family.</text>
</comment>
<keyword evidence="5 6" id="KW-0456">Lyase</keyword>
<evidence type="ECO:0000256" key="2">
    <source>
        <dbReference type="ARBA" id="ARBA00006472"/>
    </source>
</evidence>
<dbReference type="PANTHER" id="PTHR12599:SF0">
    <property type="entry name" value="PTERIN-4-ALPHA-CARBINOLAMINE DEHYDRATASE"/>
    <property type="match status" value="1"/>
</dbReference>
<dbReference type="InterPro" id="IPR036428">
    <property type="entry name" value="PCD_sf"/>
</dbReference>
<organism evidence="6 7">
    <name type="scientific">Corynebacterium guangdongense</name>
    <dbReference type="NCBI Taxonomy" id="1783348"/>
    <lineage>
        <taxon>Bacteria</taxon>
        <taxon>Bacillati</taxon>
        <taxon>Actinomycetota</taxon>
        <taxon>Actinomycetes</taxon>
        <taxon>Mycobacteriales</taxon>
        <taxon>Corynebacteriaceae</taxon>
        <taxon>Corynebacterium</taxon>
    </lineage>
</organism>
<sequence length="97" mass="10643">MSNPKKVLSEKQIADQLPEGWEFIEGEIVADFKTGDFATGVKFVRAIGDAAERANHHPDVLLTYPEVTVSLSSHDVSGITSRDIDLATQINKLFDSI</sequence>
<evidence type="ECO:0000313" key="6">
    <source>
        <dbReference type="EMBL" id="MDR7328462.1"/>
    </source>
</evidence>
<accession>A0ABU1ZU58</accession>
<evidence type="ECO:0000256" key="5">
    <source>
        <dbReference type="ARBA" id="ARBA00023239"/>
    </source>
</evidence>
<dbReference type="NCBIfam" id="NF002017">
    <property type="entry name" value="PRK00823.1-2"/>
    <property type="match status" value="1"/>
</dbReference>
<reference evidence="6" key="1">
    <citation type="submission" date="2023-07" db="EMBL/GenBank/DDBJ databases">
        <title>Sequencing the genomes of 1000 actinobacteria strains.</title>
        <authorList>
            <person name="Klenk H.-P."/>
        </authorList>
    </citation>
    <scope>NUCLEOTIDE SEQUENCE</scope>
    <source>
        <strain evidence="6">DSM 107476</strain>
    </source>
</reference>
<comment type="caution">
    <text evidence="6">The sequence shown here is derived from an EMBL/GenBank/DDBJ whole genome shotgun (WGS) entry which is preliminary data.</text>
</comment>
<keyword evidence="7" id="KW-1185">Reference proteome</keyword>
<comment type="catalytic activity">
    <reaction evidence="1">
        <text>(4aS,6R)-4a-hydroxy-L-erythro-5,6,7,8-tetrahydrobiopterin = (6R)-L-erythro-6,7-dihydrobiopterin + H2O</text>
        <dbReference type="Rhea" id="RHEA:11920"/>
        <dbReference type="ChEBI" id="CHEBI:15377"/>
        <dbReference type="ChEBI" id="CHEBI:15642"/>
        <dbReference type="ChEBI" id="CHEBI:43120"/>
        <dbReference type="EC" id="4.2.1.96"/>
    </reaction>
</comment>
<protein>
    <recommendedName>
        <fullName evidence="4">Putative pterin-4-alpha-carbinolamine dehydratase</fullName>
        <ecNumber evidence="3">4.2.1.96</ecNumber>
    </recommendedName>
</protein>
<dbReference type="Gene3D" id="3.30.1360.20">
    <property type="entry name" value="Transcriptional coactivator/pterin dehydratase"/>
    <property type="match status" value="1"/>
</dbReference>
<dbReference type="Pfam" id="PF01329">
    <property type="entry name" value="Pterin_4a"/>
    <property type="match status" value="1"/>
</dbReference>
<dbReference type="GO" id="GO:0008124">
    <property type="term" value="F:4-alpha-hydroxytetrahydrobiopterin dehydratase activity"/>
    <property type="evidence" value="ECO:0007669"/>
    <property type="project" value="UniProtKB-EC"/>
</dbReference>
<evidence type="ECO:0000256" key="4">
    <source>
        <dbReference type="ARBA" id="ARBA00021735"/>
    </source>
</evidence>
<dbReference type="EC" id="4.2.1.96" evidence="3"/>
<evidence type="ECO:0000313" key="7">
    <source>
        <dbReference type="Proteomes" id="UP001180840"/>
    </source>
</evidence>
<dbReference type="PANTHER" id="PTHR12599">
    <property type="entry name" value="PTERIN-4-ALPHA-CARBINOLAMINE DEHYDRATASE"/>
    <property type="match status" value="1"/>
</dbReference>
<dbReference type="Proteomes" id="UP001180840">
    <property type="component" value="Unassembled WGS sequence"/>
</dbReference>
<dbReference type="SUPFAM" id="SSF55248">
    <property type="entry name" value="PCD-like"/>
    <property type="match status" value="1"/>
</dbReference>
<dbReference type="CDD" id="cd00488">
    <property type="entry name" value="PCD_DCoH"/>
    <property type="match status" value="1"/>
</dbReference>